<dbReference type="EMBL" id="JAQMWT010000671">
    <property type="protein sequence ID" value="KAJ8598482.1"/>
    <property type="molecule type" value="Genomic_DNA"/>
</dbReference>
<dbReference type="GO" id="GO:0005509">
    <property type="term" value="F:calcium ion binding"/>
    <property type="evidence" value="ECO:0007669"/>
    <property type="project" value="InterPro"/>
</dbReference>
<dbReference type="PROSITE" id="PS00018">
    <property type="entry name" value="EF_HAND_1"/>
    <property type="match status" value="3"/>
</dbReference>
<dbReference type="AlphaFoldDB" id="A0AAD7XEQ7"/>
<evidence type="ECO:0000313" key="4">
    <source>
        <dbReference type="Proteomes" id="UP001230188"/>
    </source>
</evidence>
<proteinExistence type="predicted"/>
<dbReference type="InterPro" id="IPR011992">
    <property type="entry name" value="EF-hand-dom_pair"/>
</dbReference>
<keyword evidence="4" id="KW-1185">Reference proteome</keyword>
<comment type="caution">
    <text evidence="3">The sequence shown here is derived from an EMBL/GenBank/DDBJ whole genome shotgun (WGS) entry which is preliminary data.</text>
</comment>
<dbReference type="Proteomes" id="UP001230188">
    <property type="component" value="Unassembled WGS sequence"/>
</dbReference>
<feature type="domain" description="EF-hand" evidence="2">
    <location>
        <begin position="423"/>
        <end position="458"/>
    </location>
</feature>
<organism evidence="3 4">
    <name type="scientific">Chrysophaeum taylorii</name>
    <dbReference type="NCBI Taxonomy" id="2483200"/>
    <lineage>
        <taxon>Eukaryota</taxon>
        <taxon>Sar</taxon>
        <taxon>Stramenopiles</taxon>
        <taxon>Ochrophyta</taxon>
        <taxon>Pelagophyceae</taxon>
        <taxon>Pelagomonadales</taxon>
        <taxon>Pelagomonadaceae</taxon>
        <taxon>Chrysophaeum</taxon>
    </lineage>
</organism>
<reference evidence="3" key="1">
    <citation type="submission" date="2023-01" db="EMBL/GenBank/DDBJ databases">
        <title>Metagenome sequencing of chrysophaentin producing Chrysophaeum taylorii.</title>
        <authorList>
            <person name="Davison J."/>
            <person name="Bewley C."/>
        </authorList>
    </citation>
    <scope>NUCLEOTIDE SEQUENCE</scope>
    <source>
        <strain evidence="3">NIES-1699</strain>
    </source>
</reference>
<dbReference type="InterPro" id="IPR052591">
    <property type="entry name" value="CML21-like"/>
</dbReference>
<dbReference type="InterPro" id="IPR018247">
    <property type="entry name" value="EF_Hand_1_Ca_BS"/>
</dbReference>
<dbReference type="Gene3D" id="1.10.238.10">
    <property type="entry name" value="EF-hand"/>
    <property type="match status" value="5"/>
</dbReference>
<sequence length="539" mass="59524">MGNETSSVPEDDEEEDGETRLVIHSALTQEYKDARFSTIEDCYGSLVETFGSGMLTKFTLTDEEFDVVFCLAFSDPAEHFSQIWSDNDDDDDDDEANVFHVFCALFLLCEEELHGFDNKTAAIYKLFDFDGSGALNQVELECLLQACVAGLSRATGTPPRATETQIEAMAAAAVASSPDGEATLGVLKEWLGTRRDVLTYLSEFMEARMVVDYQRRVEDQFQTTTQQFIAAARGEPPEISTSEVTEIIRALPGSPPTNAEIAAFVALVDDSAGKNGRIGFDEFADAILPWISFSIVDDDATGTLSPDELKLLIWISGGENGPEPSSHVVQRATRAMDFDKDGDVVRLEWLKYNAGTDPATGTLKFSKAARDLFKQMDADESAIVNCRELERVFESQLQDLLTNLEDDAITQVSPTTRAEIESLIHDAAHEVADLIDANADGIISWDEFSVHVDIITSKQDKIRQFAKLVLSTHPRATKPKCSAIHRAKKKRASIRVLARLGRDLGKRRNTVNAAIDDLKKSDADDNRRRFTTAMAPIRA</sequence>
<dbReference type="PROSITE" id="PS50222">
    <property type="entry name" value="EF_HAND_2"/>
    <property type="match status" value="1"/>
</dbReference>
<accession>A0AAD7XEQ7</accession>
<dbReference type="InterPro" id="IPR002048">
    <property type="entry name" value="EF_hand_dom"/>
</dbReference>
<name>A0AAD7XEQ7_9STRA</name>
<evidence type="ECO:0000259" key="2">
    <source>
        <dbReference type="PROSITE" id="PS50222"/>
    </source>
</evidence>
<dbReference type="SUPFAM" id="SSF47473">
    <property type="entry name" value="EF-hand"/>
    <property type="match status" value="3"/>
</dbReference>
<evidence type="ECO:0000313" key="3">
    <source>
        <dbReference type="EMBL" id="KAJ8598482.1"/>
    </source>
</evidence>
<gene>
    <name evidence="3" type="ORF">CTAYLR_001332</name>
</gene>
<dbReference type="PANTHER" id="PTHR23064">
    <property type="entry name" value="TROPONIN"/>
    <property type="match status" value="1"/>
</dbReference>
<protein>
    <recommendedName>
        <fullName evidence="2">EF-hand domain-containing protein</fullName>
    </recommendedName>
</protein>
<evidence type="ECO:0000256" key="1">
    <source>
        <dbReference type="ARBA" id="ARBA00022837"/>
    </source>
</evidence>
<keyword evidence="1" id="KW-0106">Calcium</keyword>